<organism evidence="3 5">
    <name type="scientific">Rotaria magnacalcarata</name>
    <dbReference type="NCBI Taxonomy" id="392030"/>
    <lineage>
        <taxon>Eukaryota</taxon>
        <taxon>Metazoa</taxon>
        <taxon>Spiralia</taxon>
        <taxon>Gnathifera</taxon>
        <taxon>Rotifera</taxon>
        <taxon>Eurotatoria</taxon>
        <taxon>Bdelloidea</taxon>
        <taxon>Philodinida</taxon>
        <taxon>Philodinidae</taxon>
        <taxon>Rotaria</taxon>
    </lineage>
</organism>
<dbReference type="Proteomes" id="UP000681720">
    <property type="component" value="Unassembled WGS sequence"/>
</dbReference>
<gene>
    <name evidence="4" type="ORF">BYL167_LOCUS21451</name>
    <name evidence="3" type="ORF">GIL414_LOCUS14255</name>
</gene>
<reference evidence="3" key="1">
    <citation type="submission" date="2021-02" db="EMBL/GenBank/DDBJ databases">
        <authorList>
            <person name="Nowell W R."/>
        </authorList>
    </citation>
    <scope>NUCLEOTIDE SEQUENCE</scope>
</reference>
<feature type="region of interest" description="Disordered" evidence="1">
    <location>
        <begin position="1"/>
        <end position="20"/>
    </location>
</feature>
<dbReference type="EMBL" id="CAJOBH010009797">
    <property type="protein sequence ID" value="CAF4149367.1"/>
    <property type="molecule type" value="Genomic_DNA"/>
</dbReference>
<dbReference type="PANTHER" id="PTHR46599:SF3">
    <property type="entry name" value="PIGGYBAC TRANSPOSABLE ELEMENT-DERIVED PROTEIN 4"/>
    <property type="match status" value="1"/>
</dbReference>
<evidence type="ECO:0000259" key="2">
    <source>
        <dbReference type="Pfam" id="PF13843"/>
    </source>
</evidence>
<dbReference type="Proteomes" id="UP000681967">
    <property type="component" value="Unassembled WGS sequence"/>
</dbReference>
<dbReference type="PANTHER" id="PTHR46599">
    <property type="entry name" value="PIGGYBAC TRANSPOSABLE ELEMENT-DERIVED PROTEIN 4"/>
    <property type="match status" value="1"/>
</dbReference>
<comment type="caution">
    <text evidence="3">The sequence shown here is derived from an EMBL/GenBank/DDBJ whole genome shotgun (WGS) entry which is preliminary data.</text>
</comment>
<evidence type="ECO:0000256" key="1">
    <source>
        <dbReference type="SAM" id="MobiDB-lite"/>
    </source>
</evidence>
<accession>A0A8S2PDG0</accession>
<feature type="domain" description="PiggyBac transposable element-derived protein" evidence="2">
    <location>
        <begin position="131"/>
        <end position="229"/>
    </location>
</feature>
<sequence>MMDKENFFDDESDSEDEERAMVALPDSDIDDIENQLKNMHPNDDDNTYLHRAIDKMLKPMNNVNKNYESEEYSDDDLIYPNDSIISSSNSRQNNNDDWILVEPDHDQRPKTLPKFNEKVGPTFPVGSGPLPATFYNEMLPDSLFDHIVMCTNTRARVYFDSISSTSDIQTTWKLVTRDEMKKFVAIIVHMGRIRKRSITDYWSTDSYLVTPIFHSPQYLSRNRFFFILRFALIC</sequence>
<evidence type="ECO:0000313" key="4">
    <source>
        <dbReference type="EMBL" id="CAF4149367.1"/>
    </source>
</evidence>
<protein>
    <recommendedName>
        <fullName evidence="2">PiggyBac transposable element-derived protein domain-containing protein</fullName>
    </recommendedName>
</protein>
<dbReference type="Pfam" id="PF13843">
    <property type="entry name" value="DDE_Tnp_1_7"/>
    <property type="match status" value="1"/>
</dbReference>
<evidence type="ECO:0000313" key="3">
    <source>
        <dbReference type="EMBL" id="CAF4047690.1"/>
    </source>
</evidence>
<proteinExistence type="predicted"/>
<dbReference type="InterPro" id="IPR029526">
    <property type="entry name" value="PGBD"/>
</dbReference>
<dbReference type="AlphaFoldDB" id="A0A8S2PDG0"/>
<evidence type="ECO:0000313" key="5">
    <source>
        <dbReference type="Proteomes" id="UP000681720"/>
    </source>
</evidence>
<name>A0A8S2PDG0_9BILA</name>
<dbReference type="EMBL" id="CAJOBJ010005988">
    <property type="protein sequence ID" value="CAF4047690.1"/>
    <property type="molecule type" value="Genomic_DNA"/>
</dbReference>
<feature type="compositionally biased region" description="Acidic residues" evidence="1">
    <location>
        <begin position="8"/>
        <end position="18"/>
    </location>
</feature>